<dbReference type="GO" id="GO:0000976">
    <property type="term" value="F:transcription cis-regulatory region binding"/>
    <property type="evidence" value="ECO:0007669"/>
    <property type="project" value="TreeGrafter"/>
</dbReference>
<feature type="domain" description="HTH tetR-type" evidence="6">
    <location>
        <begin position="11"/>
        <end position="71"/>
    </location>
</feature>
<evidence type="ECO:0000256" key="2">
    <source>
        <dbReference type="ARBA" id="ARBA00023015"/>
    </source>
</evidence>
<dbReference type="PANTHER" id="PTHR30055">
    <property type="entry name" value="HTH-TYPE TRANSCRIPTIONAL REGULATOR RUTR"/>
    <property type="match status" value="1"/>
</dbReference>
<keyword evidence="2" id="KW-0805">Transcription regulation</keyword>
<proteinExistence type="predicted"/>
<dbReference type="InterPro" id="IPR001647">
    <property type="entry name" value="HTH_TetR"/>
</dbReference>
<dbReference type="SUPFAM" id="SSF46689">
    <property type="entry name" value="Homeodomain-like"/>
    <property type="match status" value="1"/>
</dbReference>
<dbReference type="Pfam" id="PF13977">
    <property type="entry name" value="TetR_C_6"/>
    <property type="match status" value="1"/>
</dbReference>
<evidence type="ECO:0000256" key="1">
    <source>
        <dbReference type="ARBA" id="ARBA00022491"/>
    </source>
</evidence>
<feature type="DNA-binding region" description="H-T-H motif" evidence="5">
    <location>
        <begin position="34"/>
        <end position="53"/>
    </location>
</feature>
<evidence type="ECO:0000256" key="4">
    <source>
        <dbReference type="ARBA" id="ARBA00023163"/>
    </source>
</evidence>
<accession>A0A6J4VWN9</accession>
<keyword evidence="4" id="KW-0804">Transcription</keyword>
<dbReference type="Gene3D" id="1.10.357.10">
    <property type="entry name" value="Tetracycline Repressor, domain 2"/>
    <property type="match status" value="1"/>
</dbReference>
<dbReference type="SUPFAM" id="SSF48498">
    <property type="entry name" value="Tetracyclin repressor-like, C-terminal domain"/>
    <property type="match status" value="1"/>
</dbReference>
<reference evidence="7" key="1">
    <citation type="submission" date="2020-02" db="EMBL/GenBank/DDBJ databases">
        <authorList>
            <person name="Meier V. D."/>
        </authorList>
    </citation>
    <scope>NUCLEOTIDE SEQUENCE</scope>
    <source>
        <strain evidence="7">AVDCRST_MAG18</strain>
    </source>
</reference>
<dbReference type="GO" id="GO:0003700">
    <property type="term" value="F:DNA-binding transcription factor activity"/>
    <property type="evidence" value="ECO:0007669"/>
    <property type="project" value="TreeGrafter"/>
</dbReference>
<dbReference type="InterPro" id="IPR009057">
    <property type="entry name" value="Homeodomain-like_sf"/>
</dbReference>
<dbReference type="PRINTS" id="PR00455">
    <property type="entry name" value="HTHTETR"/>
</dbReference>
<evidence type="ECO:0000256" key="3">
    <source>
        <dbReference type="ARBA" id="ARBA00023125"/>
    </source>
</evidence>
<dbReference type="Pfam" id="PF00440">
    <property type="entry name" value="TetR_N"/>
    <property type="match status" value="1"/>
</dbReference>
<evidence type="ECO:0000313" key="7">
    <source>
        <dbReference type="EMBL" id="CAA9589450.1"/>
    </source>
</evidence>
<dbReference type="PANTHER" id="PTHR30055:SF229">
    <property type="entry name" value="HTH-TYPE TRANSCRIPTIONAL REPRESSOR RV1474C"/>
    <property type="match status" value="1"/>
</dbReference>
<dbReference type="InterPro" id="IPR036271">
    <property type="entry name" value="Tet_transcr_reg_TetR-rel_C_sf"/>
</dbReference>
<evidence type="ECO:0000259" key="6">
    <source>
        <dbReference type="PROSITE" id="PS50977"/>
    </source>
</evidence>
<sequence length="215" mass="23503">MSPKRSDEFKADRREEILVAAMHLFVTRGYDRTTMREIAREAGVSTGAIYVYYPTKAAMLQAVCADEAARMHAILQTTLHDLPADADLLAAGMMAFVGRFGNLSPGERQRRERIGLMLRYEATRDDAVGESVRAVIASWRALVVAIIRAQQESGRIRADVDVAALTEMLLALPQGLELVELSSGTATDWPTVVGTLADVLWHGLAPVRPRPESAG</sequence>
<dbReference type="PROSITE" id="PS50977">
    <property type="entry name" value="HTH_TETR_2"/>
    <property type="match status" value="1"/>
</dbReference>
<protein>
    <submittedName>
        <fullName evidence="7">Transcriptional regulator, AcrR family</fullName>
    </submittedName>
</protein>
<dbReference type="EMBL" id="CADCWN010000372">
    <property type="protein sequence ID" value="CAA9589450.1"/>
    <property type="molecule type" value="Genomic_DNA"/>
</dbReference>
<gene>
    <name evidence="7" type="ORF">AVDCRST_MAG18-4640</name>
</gene>
<name>A0A6J4VWN9_9BACT</name>
<keyword evidence="3 5" id="KW-0238">DNA-binding</keyword>
<dbReference type="InterPro" id="IPR050109">
    <property type="entry name" value="HTH-type_TetR-like_transc_reg"/>
</dbReference>
<evidence type="ECO:0000256" key="5">
    <source>
        <dbReference type="PROSITE-ProRule" id="PRU00335"/>
    </source>
</evidence>
<keyword evidence="1" id="KW-0678">Repressor</keyword>
<dbReference type="InterPro" id="IPR039538">
    <property type="entry name" value="BetI_C"/>
</dbReference>
<organism evidence="7">
    <name type="scientific">uncultured Thermomicrobiales bacterium</name>
    <dbReference type="NCBI Taxonomy" id="1645740"/>
    <lineage>
        <taxon>Bacteria</taxon>
        <taxon>Pseudomonadati</taxon>
        <taxon>Thermomicrobiota</taxon>
        <taxon>Thermomicrobia</taxon>
        <taxon>Thermomicrobiales</taxon>
        <taxon>environmental samples</taxon>
    </lineage>
</organism>
<dbReference type="AlphaFoldDB" id="A0A6J4VWN9"/>